<keyword evidence="1" id="KW-0472">Membrane</keyword>
<evidence type="ECO:0008006" key="4">
    <source>
        <dbReference type="Google" id="ProtNLM"/>
    </source>
</evidence>
<dbReference type="STRING" id="334253.SAMN04487943_102420"/>
<dbReference type="OrthoDB" id="8590912at2"/>
<feature type="transmembrane region" description="Helical" evidence="1">
    <location>
        <begin position="93"/>
        <end position="115"/>
    </location>
</feature>
<gene>
    <name evidence="2" type="ORF">SAMN04487943_102420</name>
</gene>
<name>A0A1I4J1X2_9BACI</name>
<evidence type="ECO:0000256" key="1">
    <source>
        <dbReference type="SAM" id="Phobius"/>
    </source>
</evidence>
<feature type="transmembrane region" description="Helical" evidence="1">
    <location>
        <begin position="21"/>
        <end position="44"/>
    </location>
</feature>
<keyword evidence="3" id="KW-1185">Reference proteome</keyword>
<accession>A0A1I4J1X2</accession>
<organism evidence="2 3">
    <name type="scientific">Gracilibacillus orientalis</name>
    <dbReference type="NCBI Taxonomy" id="334253"/>
    <lineage>
        <taxon>Bacteria</taxon>
        <taxon>Bacillati</taxon>
        <taxon>Bacillota</taxon>
        <taxon>Bacilli</taxon>
        <taxon>Bacillales</taxon>
        <taxon>Bacillaceae</taxon>
        <taxon>Gracilibacillus</taxon>
    </lineage>
</organism>
<reference evidence="3" key="1">
    <citation type="submission" date="2016-10" db="EMBL/GenBank/DDBJ databases">
        <authorList>
            <person name="Varghese N."/>
            <person name="Submissions S."/>
        </authorList>
    </citation>
    <scope>NUCLEOTIDE SEQUENCE [LARGE SCALE GENOMIC DNA]</scope>
    <source>
        <strain evidence="3">CGMCC 1.4250</strain>
    </source>
</reference>
<dbReference type="EMBL" id="FOTR01000002">
    <property type="protein sequence ID" value="SFL60559.1"/>
    <property type="molecule type" value="Genomic_DNA"/>
</dbReference>
<dbReference type="AlphaFoldDB" id="A0A1I4J1X2"/>
<evidence type="ECO:0000313" key="3">
    <source>
        <dbReference type="Proteomes" id="UP000198565"/>
    </source>
</evidence>
<dbReference type="Pfam" id="PF13160">
    <property type="entry name" value="DUF3995"/>
    <property type="match status" value="1"/>
</dbReference>
<feature type="transmembrane region" description="Helical" evidence="1">
    <location>
        <begin position="64"/>
        <end position="86"/>
    </location>
</feature>
<protein>
    <recommendedName>
        <fullName evidence="4">DUF3995 domain-containing protein</fullName>
    </recommendedName>
</protein>
<keyword evidence="1" id="KW-0812">Transmembrane</keyword>
<proteinExistence type="predicted"/>
<evidence type="ECO:0000313" key="2">
    <source>
        <dbReference type="EMBL" id="SFL60559.1"/>
    </source>
</evidence>
<sequence length="165" mass="18449">MKGVITIKKNNDSHPLNKSKQWLYFIGYAAFAWSILFGLLHIYWAVGGTLGFDGRTMSEVLFMINLAAIFLCFLAAFIALALVQAWGQRIPSWFLLTAAWIACVVLGLRGGVGIIQSMKLVEPAPLLYIIEPFFLLGGILFGLSAFLYMHTNTDRRKINSKEMNV</sequence>
<dbReference type="InterPro" id="IPR025058">
    <property type="entry name" value="DUF3995"/>
</dbReference>
<dbReference type="RefSeq" id="WP_091482241.1">
    <property type="nucleotide sequence ID" value="NZ_FOTR01000002.1"/>
</dbReference>
<dbReference type="Proteomes" id="UP000198565">
    <property type="component" value="Unassembled WGS sequence"/>
</dbReference>
<keyword evidence="1" id="KW-1133">Transmembrane helix</keyword>
<feature type="transmembrane region" description="Helical" evidence="1">
    <location>
        <begin position="127"/>
        <end position="149"/>
    </location>
</feature>